<dbReference type="Proteomes" id="UP000075883">
    <property type="component" value="Unassembled WGS sequence"/>
</dbReference>
<keyword evidence="3" id="KW-1185">Reference proteome</keyword>
<keyword evidence="1" id="KW-1133">Transmembrane helix</keyword>
<reference evidence="3" key="1">
    <citation type="submission" date="2013-09" db="EMBL/GenBank/DDBJ databases">
        <title>The Genome Sequence of Anopheles culicifacies species A.</title>
        <authorList>
            <consortium name="The Broad Institute Genomics Platform"/>
            <person name="Neafsey D.E."/>
            <person name="Besansky N."/>
            <person name="Howell P."/>
            <person name="Walton C."/>
            <person name="Young S.K."/>
            <person name="Zeng Q."/>
            <person name="Gargeya S."/>
            <person name="Fitzgerald M."/>
            <person name="Haas B."/>
            <person name="Abouelleil A."/>
            <person name="Allen A.W."/>
            <person name="Alvarado L."/>
            <person name="Arachchi H.M."/>
            <person name="Berlin A.M."/>
            <person name="Chapman S.B."/>
            <person name="Gainer-Dewar J."/>
            <person name="Goldberg J."/>
            <person name="Griggs A."/>
            <person name="Gujja S."/>
            <person name="Hansen M."/>
            <person name="Howarth C."/>
            <person name="Imamovic A."/>
            <person name="Ireland A."/>
            <person name="Larimer J."/>
            <person name="McCowan C."/>
            <person name="Murphy C."/>
            <person name="Pearson M."/>
            <person name="Poon T.W."/>
            <person name="Priest M."/>
            <person name="Roberts A."/>
            <person name="Saif S."/>
            <person name="Shea T."/>
            <person name="Sisk P."/>
            <person name="Sykes S."/>
            <person name="Wortman J."/>
            <person name="Nusbaum C."/>
            <person name="Birren B."/>
        </authorList>
    </citation>
    <scope>NUCLEOTIDE SEQUENCE [LARGE SCALE GENOMIC DNA]</scope>
    <source>
        <strain evidence="3">A-37</strain>
    </source>
</reference>
<keyword evidence="1" id="KW-0812">Transmembrane</keyword>
<protein>
    <submittedName>
        <fullName evidence="2">Uncharacterized protein</fullName>
    </submittedName>
</protein>
<feature type="transmembrane region" description="Helical" evidence="1">
    <location>
        <begin position="51"/>
        <end position="70"/>
    </location>
</feature>
<dbReference type="EnsemblMetazoa" id="ACUA012411-RA">
    <property type="protein sequence ID" value="ACUA012411-PA"/>
    <property type="gene ID" value="ACUA012411"/>
</dbReference>
<dbReference type="AlphaFoldDB" id="A0A182M8Z1"/>
<dbReference type="EMBL" id="AXCM01008520">
    <property type="status" value="NOT_ANNOTATED_CDS"/>
    <property type="molecule type" value="Genomic_DNA"/>
</dbReference>
<sequence>RNNNPGYSDQAKAKPQTTNCPCKYQQPSIVINHSEFGCTTKKSYQRKTDRLSIMIVIINHARIIIIPSYIPSKVALHWNKNGTPRLHHLLTFEATCFPFYYHPGNKSQL</sequence>
<organism evidence="2 3">
    <name type="scientific">Anopheles culicifacies</name>
    <dbReference type="NCBI Taxonomy" id="139723"/>
    <lineage>
        <taxon>Eukaryota</taxon>
        <taxon>Metazoa</taxon>
        <taxon>Ecdysozoa</taxon>
        <taxon>Arthropoda</taxon>
        <taxon>Hexapoda</taxon>
        <taxon>Insecta</taxon>
        <taxon>Pterygota</taxon>
        <taxon>Neoptera</taxon>
        <taxon>Endopterygota</taxon>
        <taxon>Diptera</taxon>
        <taxon>Nematocera</taxon>
        <taxon>Culicoidea</taxon>
        <taxon>Culicidae</taxon>
        <taxon>Anophelinae</taxon>
        <taxon>Anopheles</taxon>
        <taxon>culicifacies species complex</taxon>
    </lineage>
</organism>
<evidence type="ECO:0000256" key="1">
    <source>
        <dbReference type="SAM" id="Phobius"/>
    </source>
</evidence>
<name>A0A182M8Z1_9DIPT</name>
<evidence type="ECO:0000313" key="2">
    <source>
        <dbReference type="EnsemblMetazoa" id="ACUA012411-PA"/>
    </source>
</evidence>
<keyword evidence="1" id="KW-0472">Membrane</keyword>
<accession>A0A182M8Z1</accession>
<reference evidence="2" key="2">
    <citation type="submission" date="2020-05" db="UniProtKB">
        <authorList>
            <consortium name="EnsemblMetazoa"/>
        </authorList>
    </citation>
    <scope>IDENTIFICATION</scope>
    <source>
        <strain evidence="2">A-37</strain>
    </source>
</reference>
<proteinExistence type="predicted"/>
<dbReference type="VEuPathDB" id="VectorBase:ACUA012411"/>
<evidence type="ECO:0000313" key="3">
    <source>
        <dbReference type="Proteomes" id="UP000075883"/>
    </source>
</evidence>